<comment type="caution">
    <text evidence="1">The sequence shown here is derived from an EMBL/GenBank/DDBJ whole genome shotgun (WGS) entry which is preliminary data.</text>
</comment>
<name>A0A8S4QK46_9NEOP</name>
<gene>
    <name evidence="1" type="primary">jg23845</name>
    <name evidence="1" type="ORF">PAEG_LOCUS1293</name>
</gene>
<keyword evidence="2" id="KW-1185">Reference proteome</keyword>
<sequence>MDLDNFISNATRNQLPFDSHCGHGPIVFNIDQCKSSNISNIDIVNSGANIVREAGKKFVPYVSPYIRYFEEESNETLTEEGNNTTAQRKDKEGCQIIPTYEDIMYRRPNTLEIYRGAINDIEVIYPNYNEAPDAFIDNLWAYDQFDGVVLQNNWPLDNLEKQMNETALYLPYFSE</sequence>
<organism evidence="1 2">
    <name type="scientific">Pararge aegeria aegeria</name>
    <dbReference type="NCBI Taxonomy" id="348720"/>
    <lineage>
        <taxon>Eukaryota</taxon>
        <taxon>Metazoa</taxon>
        <taxon>Ecdysozoa</taxon>
        <taxon>Arthropoda</taxon>
        <taxon>Hexapoda</taxon>
        <taxon>Insecta</taxon>
        <taxon>Pterygota</taxon>
        <taxon>Neoptera</taxon>
        <taxon>Endopterygota</taxon>
        <taxon>Lepidoptera</taxon>
        <taxon>Glossata</taxon>
        <taxon>Ditrysia</taxon>
        <taxon>Papilionoidea</taxon>
        <taxon>Nymphalidae</taxon>
        <taxon>Satyrinae</taxon>
        <taxon>Satyrini</taxon>
        <taxon>Parargina</taxon>
        <taxon>Pararge</taxon>
    </lineage>
</organism>
<protein>
    <submittedName>
        <fullName evidence="1">Jg23845 protein</fullName>
    </submittedName>
</protein>
<accession>A0A8S4QK46</accession>
<dbReference type="Proteomes" id="UP000838756">
    <property type="component" value="Unassembled WGS sequence"/>
</dbReference>
<feature type="non-terminal residue" evidence="1">
    <location>
        <position position="1"/>
    </location>
</feature>
<evidence type="ECO:0000313" key="2">
    <source>
        <dbReference type="Proteomes" id="UP000838756"/>
    </source>
</evidence>
<proteinExistence type="predicted"/>
<dbReference type="EMBL" id="CAKXAJ010004477">
    <property type="protein sequence ID" value="CAH2208766.1"/>
    <property type="molecule type" value="Genomic_DNA"/>
</dbReference>
<reference evidence="1" key="1">
    <citation type="submission" date="2022-03" db="EMBL/GenBank/DDBJ databases">
        <authorList>
            <person name="Lindestad O."/>
        </authorList>
    </citation>
    <scope>NUCLEOTIDE SEQUENCE</scope>
</reference>
<evidence type="ECO:0000313" key="1">
    <source>
        <dbReference type="EMBL" id="CAH2208766.1"/>
    </source>
</evidence>
<dbReference type="AlphaFoldDB" id="A0A8S4QK46"/>